<organism evidence="2 4">
    <name type="scientific">Devosia psychrophila</name>
    <dbReference type="NCBI Taxonomy" id="728005"/>
    <lineage>
        <taxon>Bacteria</taxon>
        <taxon>Pseudomonadati</taxon>
        <taxon>Pseudomonadota</taxon>
        <taxon>Alphaproteobacteria</taxon>
        <taxon>Hyphomicrobiales</taxon>
        <taxon>Devosiaceae</taxon>
        <taxon>Devosia</taxon>
    </lineage>
</organism>
<gene>
    <name evidence="2" type="ORF">SAMN04488059_11410</name>
    <name evidence="1" type="ORF">WH91_20340</name>
</gene>
<evidence type="ECO:0000313" key="3">
    <source>
        <dbReference type="Proteomes" id="UP000033519"/>
    </source>
</evidence>
<dbReference type="EMBL" id="FOMB01000014">
    <property type="protein sequence ID" value="SFC89918.1"/>
    <property type="molecule type" value="Genomic_DNA"/>
</dbReference>
<dbReference type="STRING" id="728005.SAMN04488059_11410"/>
<sequence length="151" mass="16532">MPFPPFAPSLYFDDADIDALVAEFSERVRRNPSLRPAMNALIGNSWEQAEAAAGAFLRATLFLEKRAEVDGNWLARSMRMLDAETIDCLGDILLDCALVSLPLHSAGLVAEVGDELVRMFKCVVAQDGVARQRLLLQARSRLAAGALMSRL</sequence>
<reference evidence="2 4" key="2">
    <citation type="submission" date="2016-10" db="EMBL/GenBank/DDBJ databases">
        <authorList>
            <person name="de Groot N.N."/>
        </authorList>
    </citation>
    <scope>NUCLEOTIDE SEQUENCE [LARGE SCALE GENOMIC DNA]</scope>
    <source>
        <strain evidence="2 4">CGMCC 1.10210</strain>
    </source>
</reference>
<dbReference type="OrthoDB" id="8160080at2"/>
<dbReference type="Proteomes" id="UP000182258">
    <property type="component" value="Unassembled WGS sequence"/>
</dbReference>
<dbReference type="EMBL" id="LAPV01000192">
    <property type="protein sequence ID" value="KKC31328.1"/>
    <property type="molecule type" value="Genomic_DNA"/>
</dbReference>
<accession>A0A0F5PRQ1</accession>
<keyword evidence="3" id="KW-1185">Reference proteome</keyword>
<protein>
    <submittedName>
        <fullName evidence="2">Uncharacterized protein</fullName>
    </submittedName>
</protein>
<dbReference type="Proteomes" id="UP000033519">
    <property type="component" value="Unassembled WGS sequence"/>
</dbReference>
<dbReference type="AlphaFoldDB" id="A0A0F5PRQ1"/>
<proteinExistence type="predicted"/>
<name>A0A0F5PRQ1_9HYPH</name>
<evidence type="ECO:0000313" key="4">
    <source>
        <dbReference type="Proteomes" id="UP000182258"/>
    </source>
</evidence>
<evidence type="ECO:0000313" key="1">
    <source>
        <dbReference type="EMBL" id="KKC31328.1"/>
    </source>
</evidence>
<dbReference type="RefSeq" id="WP_046172820.1">
    <property type="nucleotide sequence ID" value="NZ_FOMB01000014.1"/>
</dbReference>
<evidence type="ECO:0000313" key="2">
    <source>
        <dbReference type="EMBL" id="SFC89918.1"/>
    </source>
</evidence>
<reference evidence="1 3" key="1">
    <citation type="submission" date="2015-03" db="EMBL/GenBank/DDBJ databases">
        <authorList>
            <person name="Lepp D."/>
            <person name="Hassan Y.I."/>
            <person name="Li X.-Z."/>
            <person name="Zhou T."/>
        </authorList>
    </citation>
    <scope>NUCLEOTIDE SEQUENCE [LARGE SCALE GENOMIC DNA]</scope>
    <source>
        <strain evidence="1 3">Cr7-05</strain>
    </source>
</reference>